<reference evidence="3" key="1">
    <citation type="submission" date="2011-11" db="EMBL/GenBank/DDBJ databases">
        <title>The Genome Sequence of Fusarium oxysporum Cotton.</title>
        <authorList>
            <consortium name="The Broad Institute Genome Sequencing Platform"/>
            <person name="Ma L.-J."/>
            <person name="Gale L.R."/>
            <person name="Schwartz D.C."/>
            <person name="Zhou S."/>
            <person name="Corby-Kistler H."/>
            <person name="Young S.K."/>
            <person name="Zeng Q."/>
            <person name="Gargeya S."/>
            <person name="Fitzgerald M."/>
            <person name="Haas B."/>
            <person name="Abouelleil A."/>
            <person name="Alvarado L."/>
            <person name="Arachchi H.M."/>
            <person name="Berlin A."/>
            <person name="Brown A."/>
            <person name="Chapman S.B."/>
            <person name="Chen Z."/>
            <person name="Dunbar C."/>
            <person name="Freedman E."/>
            <person name="Gearin G."/>
            <person name="Goldberg J."/>
            <person name="Griggs A."/>
            <person name="Gujja S."/>
            <person name="Heiman D."/>
            <person name="Howarth C."/>
            <person name="Larson L."/>
            <person name="Lui A."/>
            <person name="MacDonald P.J.P."/>
            <person name="Montmayeur A."/>
            <person name="Murphy C."/>
            <person name="Neiman D."/>
            <person name="Pearson M."/>
            <person name="Priest M."/>
            <person name="Roberts A."/>
            <person name="Saif S."/>
            <person name="Shea T."/>
            <person name="Shenoy N."/>
            <person name="Sisk P."/>
            <person name="Stolte C."/>
            <person name="Sykes S."/>
            <person name="Wortman J."/>
            <person name="Nusbaum C."/>
            <person name="Birren B."/>
        </authorList>
    </citation>
    <scope>NUCLEOTIDE SEQUENCE [LARGE SCALE GENOMIC DNA]</scope>
    <source>
        <strain evidence="3">25433</strain>
    </source>
</reference>
<dbReference type="HOGENOM" id="CLU_060360_0_0_1"/>
<dbReference type="EMBL" id="JH658121">
    <property type="protein sequence ID" value="EXM13699.1"/>
    <property type="molecule type" value="Genomic_DNA"/>
</dbReference>
<feature type="transmembrane region" description="Helical" evidence="1">
    <location>
        <begin position="230"/>
        <end position="250"/>
    </location>
</feature>
<protein>
    <recommendedName>
        <fullName evidence="4">Amino acid transporter transmembrane domain-containing protein</fullName>
    </recommendedName>
</protein>
<dbReference type="Proteomes" id="UP000030701">
    <property type="component" value="Unassembled WGS sequence"/>
</dbReference>
<dbReference type="OrthoDB" id="194139at2759"/>
<accession>X0KJ78</accession>
<name>X0KJ78_FUSOX</name>
<proteinExistence type="predicted"/>
<keyword evidence="1" id="KW-1133">Transmembrane helix</keyword>
<reference evidence="3" key="2">
    <citation type="submission" date="2012-05" db="EMBL/GenBank/DDBJ databases">
        <title>The Genome Annotation of Fusarium oxysporum Cotton.</title>
        <authorList>
            <consortium name="The Broad Institute Genomics Platform"/>
            <person name="Ma L.-J."/>
            <person name="Corby-Kistler H."/>
            <person name="Broz K."/>
            <person name="Gale L.R."/>
            <person name="Jonkers W."/>
            <person name="O'Donnell K."/>
            <person name="Ploetz R."/>
            <person name="Steinberg C."/>
            <person name="Schwartz D.C."/>
            <person name="VanEtten H."/>
            <person name="Zhou S."/>
            <person name="Young S.K."/>
            <person name="Zeng Q."/>
            <person name="Gargeya S."/>
            <person name="Fitzgerald M."/>
            <person name="Abouelleil A."/>
            <person name="Alvarado L."/>
            <person name="Chapman S.B."/>
            <person name="Gainer-Dewar J."/>
            <person name="Goldberg J."/>
            <person name="Griggs A."/>
            <person name="Gujja S."/>
            <person name="Hansen M."/>
            <person name="Howarth C."/>
            <person name="Imamovic A."/>
            <person name="Ireland A."/>
            <person name="Larimer J."/>
            <person name="McCowan C."/>
            <person name="Murphy C."/>
            <person name="Pearson M."/>
            <person name="Poon T.W."/>
            <person name="Priest M."/>
            <person name="Roberts A."/>
            <person name="Saif S."/>
            <person name="Shea T."/>
            <person name="Sykes S."/>
            <person name="Wortman J."/>
            <person name="Nusbaum C."/>
            <person name="Birren B."/>
        </authorList>
    </citation>
    <scope>NUCLEOTIDE SEQUENCE</scope>
    <source>
        <strain evidence="3">25433</strain>
    </source>
</reference>
<evidence type="ECO:0008006" key="4">
    <source>
        <dbReference type="Google" id="ProtNLM"/>
    </source>
</evidence>
<feature type="signal peptide" evidence="2">
    <location>
        <begin position="1"/>
        <end position="22"/>
    </location>
</feature>
<keyword evidence="1" id="KW-0472">Membrane</keyword>
<gene>
    <name evidence="3" type="ORF">FOTG_17860</name>
</gene>
<keyword evidence="2" id="KW-0732">Signal</keyword>
<feature type="transmembrane region" description="Helical" evidence="1">
    <location>
        <begin position="32"/>
        <end position="54"/>
    </location>
</feature>
<feature type="transmembrane region" description="Helical" evidence="1">
    <location>
        <begin position="262"/>
        <end position="280"/>
    </location>
</feature>
<sequence length="298" mass="32105">MIVNTTSILAAVIVTFSSVLLGHDWPLMAATAGPLIKCVGGGSHGSVFLTLAVLHSQKSQHQFVHSLSCPTAIYVTIVTIGSFAYYYMTGAIVALSQPLGSFSASRLSKHSHILPGALPGLCCMMTYGIIIFLRQTDAGPKEPSHNESSPLLPDGQQILRVDNAPVSHMTVSEYTNRLCGGGFPLRSQELKFLPRVFVLMGFCKSTRPLFTTYIQHRHGVNPTEADHLWLIRTALSVALFVFIGLHTAYTKVSEMSLAQAKIAIVFISAGSLAIGLPGSYDCITIGEPEQLQYADIAL</sequence>
<feature type="chain" id="PRO_5004943355" description="Amino acid transporter transmembrane domain-containing protein" evidence="2">
    <location>
        <begin position="23"/>
        <end position="298"/>
    </location>
</feature>
<keyword evidence="1" id="KW-0812">Transmembrane</keyword>
<evidence type="ECO:0000256" key="1">
    <source>
        <dbReference type="SAM" id="Phobius"/>
    </source>
</evidence>
<dbReference type="AlphaFoldDB" id="X0KJ78"/>
<feature type="transmembrane region" description="Helical" evidence="1">
    <location>
        <begin position="66"/>
        <end position="88"/>
    </location>
</feature>
<organism evidence="3">
    <name type="scientific">Fusarium oxysporum f. sp. vasinfectum 25433</name>
    <dbReference type="NCBI Taxonomy" id="1089449"/>
    <lineage>
        <taxon>Eukaryota</taxon>
        <taxon>Fungi</taxon>
        <taxon>Dikarya</taxon>
        <taxon>Ascomycota</taxon>
        <taxon>Pezizomycotina</taxon>
        <taxon>Sordariomycetes</taxon>
        <taxon>Hypocreomycetidae</taxon>
        <taxon>Hypocreales</taxon>
        <taxon>Nectriaceae</taxon>
        <taxon>Fusarium</taxon>
        <taxon>Fusarium oxysporum species complex</taxon>
    </lineage>
</organism>
<evidence type="ECO:0000256" key="2">
    <source>
        <dbReference type="SAM" id="SignalP"/>
    </source>
</evidence>
<evidence type="ECO:0000313" key="3">
    <source>
        <dbReference type="EMBL" id="EXM13699.1"/>
    </source>
</evidence>
<feature type="transmembrane region" description="Helical" evidence="1">
    <location>
        <begin position="113"/>
        <end position="133"/>
    </location>
</feature>